<dbReference type="Gene3D" id="3.30.430.20">
    <property type="entry name" value="Gnk2 domain, C-X8-C-X2-C motif"/>
    <property type="match status" value="4"/>
</dbReference>
<gene>
    <name evidence="8" type="ORF">RJ639_021930</name>
</gene>
<keyword evidence="3 6" id="KW-0732">Signal</keyword>
<evidence type="ECO:0000256" key="6">
    <source>
        <dbReference type="SAM" id="SignalP"/>
    </source>
</evidence>
<dbReference type="InterPro" id="IPR050581">
    <property type="entry name" value="CRR_secretory_protein"/>
</dbReference>
<dbReference type="CDD" id="cd23509">
    <property type="entry name" value="Gnk2-like"/>
    <property type="match status" value="4"/>
</dbReference>
<reference evidence="8" key="1">
    <citation type="submission" date="2022-12" db="EMBL/GenBank/DDBJ databases">
        <title>Draft genome assemblies for two species of Escallonia (Escalloniales).</title>
        <authorList>
            <person name="Chanderbali A."/>
            <person name="Dervinis C."/>
            <person name="Anghel I."/>
            <person name="Soltis D."/>
            <person name="Soltis P."/>
            <person name="Zapata F."/>
        </authorList>
    </citation>
    <scope>NUCLEOTIDE SEQUENCE</scope>
    <source>
        <strain evidence="8">UCBG64.0493</strain>
        <tissue evidence="8">Leaf</tissue>
    </source>
</reference>
<feature type="domain" description="Gnk2-homologous" evidence="7">
    <location>
        <begin position="250"/>
        <end position="352"/>
    </location>
</feature>
<dbReference type="InterPro" id="IPR038408">
    <property type="entry name" value="GNK2_sf"/>
</dbReference>
<evidence type="ECO:0000256" key="4">
    <source>
        <dbReference type="ARBA" id="ARBA00022737"/>
    </source>
</evidence>
<comment type="caution">
    <text evidence="8">The sequence shown here is derived from an EMBL/GenBank/DDBJ whole genome shotgun (WGS) entry which is preliminary data.</text>
</comment>
<dbReference type="EMBL" id="JAVXUP010002640">
    <property type="protein sequence ID" value="KAK3002181.1"/>
    <property type="molecule type" value="Genomic_DNA"/>
</dbReference>
<proteinExistence type="inferred from homology"/>
<accession>A0AA88V5K8</accession>
<comment type="similarity">
    <text evidence="5">Belongs to the cysteine-rich repeat secretory protein family.</text>
</comment>
<dbReference type="GO" id="GO:0005576">
    <property type="term" value="C:extracellular region"/>
    <property type="evidence" value="ECO:0007669"/>
    <property type="project" value="UniProtKB-SubCell"/>
</dbReference>
<organism evidence="8 9">
    <name type="scientific">Escallonia herrerae</name>
    <dbReference type="NCBI Taxonomy" id="1293975"/>
    <lineage>
        <taxon>Eukaryota</taxon>
        <taxon>Viridiplantae</taxon>
        <taxon>Streptophyta</taxon>
        <taxon>Embryophyta</taxon>
        <taxon>Tracheophyta</taxon>
        <taxon>Spermatophyta</taxon>
        <taxon>Magnoliopsida</taxon>
        <taxon>eudicotyledons</taxon>
        <taxon>Gunneridae</taxon>
        <taxon>Pentapetalae</taxon>
        <taxon>asterids</taxon>
        <taxon>campanulids</taxon>
        <taxon>Escalloniales</taxon>
        <taxon>Escalloniaceae</taxon>
        <taxon>Escallonia</taxon>
    </lineage>
</organism>
<protein>
    <recommendedName>
        <fullName evidence="7">Gnk2-homologous domain-containing protein</fullName>
    </recommendedName>
</protein>
<dbReference type="InterPro" id="IPR002902">
    <property type="entry name" value="GNK2"/>
</dbReference>
<dbReference type="PANTHER" id="PTHR32411">
    <property type="entry name" value="CYSTEINE-RICH REPEAT SECRETORY PROTEIN 38-RELATED"/>
    <property type="match status" value="1"/>
</dbReference>
<evidence type="ECO:0000313" key="9">
    <source>
        <dbReference type="Proteomes" id="UP001188597"/>
    </source>
</evidence>
<dbReference type="PANTHER" id="PTHR32411:SF55">
    <property type="entry name" value="CYSTEINE-RICH REPEAT SECRETORY PROTEIN 55"/>
    <property type="match status" value="1"/>
</dbReference>
<dbReference type="Pfam" id="PF01657">
    <property type="entry name" value="Stress-antifung"/>
    <property type="match status" value="4"/>
</dbReference>
<keyword evidence="2" id="KW-0964">Secreted</keyword>
<dbReference type="Proteomes" id="UP001188597">
    <property type="component" value="Unassembled WGS sequence"/>
</dbReference>
<evidence type="ECO:0000259" key="7">
    <source>
        <dbReference type="PROSITE" id="PS51473"/>
    </source>
</evidence>
<evidence type="ECO:0000313" key="8">
    <source>
        <dbReference type="EMBL" id="KAK3002181.1"/>
    </source>
</evidence>
<evidence type="ECO:0000256" key="3">
    <source>
        <dbReference type="ARBA" id="ARBA00022729"/>
    </source>
</evidence>
<feature type="chain" id="PRO_5041664326" description="Gnk2-homologous domain-containing protein" evidence="6">
    <location>
        <begin position="21"/>
        <end position="565"/>
    </location>
</feature>
<sequence>MACIYRLLALLMLSIRSAESADPSGKFCGANTKTTRQISSNIDVVLAKLVQGTAQNGFSATSYGNSKDQVYGLAQCRGDVSSNDCLSCIQDASKEIRKRCPDKADARIWYEYCFLRYNTKNFIGEVDTSYGVIYYNVANVTDPDAFNEKLGALMDRIKSQAVAPINKGLGKGESKLSPFETLYALVQCTRDLSQLSCAQCLAIAIGNFPTFCNSRKGCRVLYSSCYVRETMALMYQLPALLLLSICSAESADPLGQYCGANTKTTRQISSNIDVVLAKLVQSTAQNGFSATFYGNAKDQVYGLAQCRGDVSSNDCLSCIQDASKEIRKRCPDQADARIWYDYCFIRYNTENFIGEVDTSYGVFYYNVANVTDPDAFNEKLGTLMDRIKSQAVAPINKGLGKGESKLSPFETLYALVQCTRDLSQLSCAQCLAIAIGNFPTFCNSRKGCRVLYSSCYVRTHVHPYVLRTVVFSAFHKLAIYVAKCVLGKSFDLLHGEFDIYESLKPQTDALPGNLNQLLDLPQLLGKGMTSLTSFRPVAKRTMRSNPRLKPECLTVPCRRRSKYQS</sequence>
<feature type="domain" description="Gnk2-homologous" evidence="7">
    <location>
        <begin position="20"/>
        <end position="122"/>
    </location>
</feature>
<feature type="domain" description="Gnk2-homologous" evidence="7">
    <location>
        <begin position="358"/>
        <end position="464"/>
    </location>
</feature>
<comment type="subcellular location">
    <subcellularLocation>
        <location evidence="1">Secreted</location>
    </subcellularLocation>
</comment>
<name>A0AA88V5K8_9ASTE</name>
<keyword evidence="4" id="KW-0677">Repeat</keyword>
<feature type="domain" description="Gnk2-homologous" evidence="7">
    <location>
        <begin position="128"/>
        <end position="234"/>
    </location>
</feature>
<dbReference type="AlphaFoldDB" id="A0AA88V5K8"/>
<feature type="signal peptide" evidence="6">
    <location>
        <begin position="1"/>
        <end position="20"/>
    </location>
</feature>
<dbReference type="PROSITE" id="PS51473">
    <property type="entry name" value="GNK2"/>
    <property type="match status" value="4"/>
</dbReference>
<evidence type="ECO:0000256" key="5">
    <source>
        <dbReference type="ARBA" id="ARBA00038515"/>
    </source>
</evidence>
<evidence type="ECO:0000256" key="1">
    <source>
        <dbReference type="ARBA" id="ARBA00004613"/>
    </source>
</evidence>
<keyword evidence="9" id="KW-1185">Reference proteome</keyword>
<evidence type="ECO:0000256" key="2">
    <source>
        <dbReference type="ARBA" id="ARBA00022525"/>
    </source>
</evidence>